<organism evidence="1">
    <name type="scientific">Anguilla anguilla</name>
    <name type="common">European freshwater eel</name>
    <name type="synonym">Muraena anguilla</name>
    <dbReference type="NCBI Taxonomy" id="7936"/>
    <lineage>
        <taxon>Eukaryota</taxon>
        <taxon>Metazoa</taxon>
        <taxon>Chordata</taxon>
        <taxon>Craniata</taxon>
        <taxon>Vertebrata</taxon>
        <taxon>Euteleostomi</taxon>
        <taxon>Actinopterygii</taxon>
        <taxon>Neopterygii</taxon>
        <taxon>Teleostei</taxon>
        <taxon>Anguilliformes</taxon>
        <taxon>Anguillidae</taxon>
        <taxon>Anguilla</taxon>
    </lineage>
</organism>
<dbReference type="EMBL" id="GBXM01089329">
    <property type="protein sequence ID" value="JAH19248.1"/>
    <property type="molecule type" value="Transcribed_RNA"/>
</dbReference>
<accession>A0A0E9QT40</accession>
<reference evidence="1" key="2">
    <citation type="journal article" date="2015" name="Fish Shellfish Immunol.">
        <title>Early steps in the European eel (Anguilla anguilla)-Vibrio vulnificus interaction in the gills: Role of the RtxA13 toxin.</title>
        <authorList>
            <person name="Callol A."/>
            <person name="Pajuelo D."/>
            <person name="Ebbesson L."/>
            <person name="Teles M."/>
            <person name="MacKenzie S."/>
            <person name="Amaro C."/>
        </authorList>
    </citation>
    <scope>NUCLEOTIDE SEQUENCE</scope>
</reference>
<reference evidence="1" key="1">
    <citation type="submission" date="2014-11" db="EMBL/GenBank/DDBJ databases">
        <authorList>
            <person name="Amaro Gonzalez C."/>
        </authorList>
    </citation>
    <scope>NUCLEOTIDE SEQUENCE</scope>
</reference>
<protein>
    <submittedName>
        <fullName evidence="1">Uncharacterized protein</fullName>
    </submittedName>
</protein>
<evidence type="ECO:0000313" key="1">
    <source>
        <dbReference type="EMBL" id="JAH19248.1"/>
    </source>
</evidence>
<proteinExistence type="predicted"/>
<sequence>MQTKLIFRFKKKKKGIYVLFAEDEAHHTQVV</sequence>
<dbReference type="AlphaFoldDB" id="A0A0E9QT40"/>
<name>A0A0E9QT40_ANGAN</name>